<gene>
    <name evidence="2" type="ORF">I553_1630</name>
</gene>
<organism evidence="2">
    <name type="scientific">Mycobacterium xenopi 4042</name>
    <dbReference type="NCBI Taxonomy" id="1299334"/>
    <lineage>
        <taxon>Bacteria</taxon>
        <taxon>Bacillati</taxon>
        <taxon>Actinomycetota</taxon>
        <taxon>Actinomycetes</taxon>
        <taxon>Mycobacteriales</taxon>
        <taxon>Mycobacteriaceae</taxon>
        <taxon>Mycobacterium</taxon>
    </lineage>
</organism>
<protein>
    <submittedName>
        <fullName evidence="2">Hemerythrin HHE cation binding domain protein</fullName>
    </submittedName>
</protein>
<proteinExistence type="predicted"/>
<dbReference type="PATRIC" id="fig|1299334.3.peg.3431"/>
<reference evidence="2" key="1">
    <citation type="submission" date="2014-01" db="EMBL/GenBank/DDBJ databases">
        <authorList>
            <person name="Brown-Elliot B."/>
            <person name="Wallace R."/>
            <person name="Lenaerts A."/>
            <person name="Ordway D."/>
            <person name="DeGroote M.A."/>
            <person name="Parker T."/>
            <person name="Sizemore C."/>
            <person name="Tallon L.J."/>
            <person name="Sadzewicz L.K."/>
            <person name="Sengamalay N."/>
            <person name="Fraser C.M."/>
            <person name="Hine E."/>
            <person name="Shefchek K.A."/>
            <person name="Das S.P."/>
            <person name="Tettelin H."/>
        </authorList>
    </citation>
    <scope>NUCLEOTIDE SEQUENCE [LARGE SCALE GENOMIC DNA]</scope>
    <source>
        <strain evidence="2">4042</strain>
    </source>
</reference>
<feature type="domain" description="Hemerythrin-like" evidence="1">
    <location>
        <begin position="2"/>
        <end position="50"/>
    </location>
</feature>
<comment type="caution">
    <text evidence="2">The sequence shown here is derived from an EMBL/GenBank/DDBJ whole genome shotgun (WGS) entry which is preliminary data.</text>
</comment>
<evidence type="ECO:0000313" key="2">
    <source>
        <dbReference type="EMBL" id="EUA54538.1"/>
    </source>
</evidence>
<dbReference type="InterPro" id="IPR012312">
    <property type="entry name" value="Hemerythrin-like"/>
</dbReference>
<dbReference type="AlphaFoldDB" id="X8CGG5"/>
<evidence type="ECO:0000259" key="1">
    <source>
        <dbReference type="Pfam" id="PF01814"/>
    </source>
</evidence>
<name>X8CGG5_MYCXE</name>
<dbReference type="EMBL" id="JAOB01000032">
    <property type="protein sequence ID" value="EUA54538.1"/>
    <property type="molecule type" value="Genomic_DNA"/>
</dbReference>
<dbReference type="Pfam" id="PF01814">
    <property type="entry name" value="Hemerythrin"/>
    <property type="match status" value="1"/>
</dbReference>
<sequence>MLQDHHKVIKGLVKRISEAPAERQDLLDELLVELDIHFRIEDDLYYPPCRRLAD</sequence>
<accession>X8CGG5</accession>